<sequence>MKIRIKVKHLVIATLLIGAAVSLLQLVVIPKLQVRAAIQDYAAGAPGGKEVMLAAIDRATSSQRLELISEYMISYVEASPARGFDVYVGPSSVWSGSPQNENTRHWSWEEMLPYLLEYVADGPADSYRFRAATQLVQYYMGEGRSDQALGLLEQAEERGGTWRGKLMLERAKVYAQIGKPGEAMRLIERLEAEPASTDLDFSGSVVQFKAQLLVGQGKGEDAIQAVDRELKALEERIGQLKSELPDNEDFVPAKLEELKLLRMQLEKTMNGSGATVSGTVRRSEGKLLGRVGVFLRSERDVNHSIVDGEPYQIFTDAQGRYEFNNVIPGNYQLYLGLPFDQIDGWTWPAMNDDWIVVEDGDTLTENVTLRPLISIKEPVNEAKLTGATVKFSWEPIEGASYYALYGTIPIENGSTSSIIEDRIAQSEIALPVQSLYEAPSGFVSRDEDGRSVPDSATLLGFSNPELRYSWYVEAYDNDGRLIARSNGYRLNEATMGALPFFYLKERTLTAADRLMLDGRLDEGLAEYRRAYEADTQDRHSLYMITRIYGAQSAFNESAELRAESIAYLKALLKLVPGKKGVLFGLFDYYDSRKEWSEAEKYYEEYLKASGRITDGYTQSRYATSLMKQRRTEEALVQFREALKRDRTHRFVGHYLAAELYAGESLEKVAGLAADYPEIAPYDSHSPEWSRLVEAMAIEESEMKASYGQLLKGALEAYFDEDSQTLDAVGAPMLQAFVTALRNVN</sequence>
<reference evidence="1 2" key="1">
    <citation type="submission" date="2018-07" db="EMBL/GenBank/DDBJ databases">
        <title>Genomic Encyclopedia of Type Strains, Phase III (KMG-III): the genomes of soil and plant-associated and newly described type strains.</title>
        <authorList>
            <person name="Whitman W."/>
        </authorList>
    </citation>
    <scope>NUCLEOTIDE SEQUENCE [LARGE SCALE GENOMIC DNA]</scope>
    <source>
        <strain evidence="1 2">CECT 7287</strain>
    </source>
</reference>
<organism evidence="1 2">
    <name type="scientific">Cohnella phaseoli</name>
    <dbReference type="NCBI Taxonomy" id="456490"/>
    <lineage>
        <taxon>Bacteria</taxon>
        <taxon>Bacillati</taxon>
        <taxon>Bacillota</taxon>
        <taxon>Bacilli</taxon>
        <taxon>Bacillales</taxon>
        <taxon>Paenibacillaceae</taxon>
        <taxon>Cohnella</taxon>
    </lineage>
</organism>
<dbReference type="SUPFAM" id="SSF48452">
    <property type="entry name" value="TPR-like"/>
    <property type="match status" value="2"/>
</dbReference>
<proteinExistence type="predicted"/>
<dbReference type="InterPro" id="IPR011990">
    <property type="entry name" value="TPR-like_helical_dom_sf"/>
</dbReference>
<protein>
    <recommendedName>
        <fullName evidence="3">Carboxypeptidase family protein</fullName>
    </recommendedName>
</protein>
<dbReference type="Gene3D" id="1.25.40.10">
    <property type="entry name" value="Tetratricopeptide repeat domain"/>
    <property type="match status" value="2"/>
</dbReference>
<evidence type="ECO:0008006" key="3">
    <source>
        <dbReference type="Google" id="ProtNLM"/>
    </source>
</evidence>
<dbReference type="InterPro" id="IPR013784">
    <property type="entry name" value="Carb-bd-like_fold"/>
</dbReference>
<dbReference type="AlphaFoldDB" id="A0A3D9IP76"/>
<keyword evidence="2" id="KW-1185">Reference proteome</keyword>
<name>A0A3D9IP76_9BACL</name>
<dbReference type="GO" id="GO:0030246">
    <property type="term" value="F:carbohydrate binding"/>
    <property type="evidence" value="ECO:0007669"/>
    <property type="project" value="InterPro"/>
</dbReference>
<evidence type="ECO:0000313" key="2">
    <source>
        <dbReference type="Proteomes" id="UP000256977"/>
    </source>
</evidence>
<dbReference type="RefSeq" id="WP_116063663.1">
    <property type="nucleotide sequence ID" value="NZ_QRDZ01000025.1"/>
</dbReference>
<accession>A0A3D9IP76</accession>
<evidence type="ECO:0000313" key="1">
    <source>
        <dbReference type="EMBL" id="RED63551.1"/>
    </source>
</evidence>
<comment type="caution">
    <text evidence="1">The sequence shown here is derived from an EMBL/GenBank/DDBJ whole genome shotgun (WGS) entry which is preliminary data.</text>
</comment>
<dbReference type="Proteomes" id="UP000256977">
    <property type="component" value="Unassembled WGS sequence"/>
</dbReference>
<gene>
    <name evidence="1" type="ORF">DFP98_12598</name>
</gene>
<dbReference type="OrthoDB" id="1947780at2"/>
<dbReference type="SUPFAM" id="SSF49452">
    <property type="entry name" value="Starch-binding domain-like"/>
    <property type="match status" value="1"/>
</dbReference>
<dbReference type="EMBL" id="QRDZ01000025">
    <property type="protein sequence ID" value="RED63551.1"/>
    <property type="molecule type" value="Genomic_DNA"/>
</dbReference>